<dbReference type="RefSeq" id="WP_092590630.1">
    <property type="nucleotide sequence ID" value="NZ_FMWL01000007.1"/>
</dbReference>
<protein>
    <submittedName>
        <fullName evidence="2">Putative heavy-metal chelation</fullName>
    </submittedName>
</protein>
<dbReference type="Pfam" id="PF04016">
    <property type="entry name" value="DUF364"/>
    <property type="match status" value="1"/>
</dbReference>
<dbReference type="STRING" id="1120920.SAMN03080599_01777"/>
<sequence>MKEKNIQPFFNRLQKEFEKLVDEFQLRQTEVKVKASLLTPEEAIGSTKRQDYVLLKGKERLLEATVMGCKGQAFTSAQGNFECTLEDVLALPLADDFQRAIYIAALNAIVCYAGKADQTIHCRNEGLELCAQQTATYFNDNYSGLRILMIGYQPALAEALYKIGNSLIVLDLDPENIDKTKNGVLIKNGAEGLEEYIADSDVIFATGSTICNDTIDKLYNASIPLVLFGTTGAGAAALLGITRFCPEATCGKCS</sequence>
<dbReference type="Gene3D" id="3.40.50.11590">
    <property type="match status" value="1"/>
</dbReference>
<dbReference type="SUPFAM" id="SSF159713">
    <property type="entry name" value="Dhaf3308-like"/>
    <property type="match status" value="1"/>
</dbReference>
<feature type="domain" description="Putative heavy-metal chelation" evidence="1">
    <location>
        <begin position="143"/>
        <end position="231"/>
    </location>
</feature>
<name>A0A1G5RZN0_9FIRM</name>
<dbReference type="EMBL" id="FMWL01000007">
    <property type="protein sequence ID" value="SCZ79466.1"/>
    <property type="molecule type" value="Genomic_DNA"/>
</dbReference>
<proteinExistence type="predicted"/>
<organism evidence="2 3">
    <name type="scientific">Acidaminobacter hydrogenoformans DSM 2784</name>
    <dbReference type="NCBI Taxonomy" id="1120920"/>
    <lineage>
        <taxon>Bacteria</taxon>
        <taxon>Bacillati</taxon>
        <taxon>Bacillota</taxon>
        <taxon>Clostridia</taxon>
        <taxon>Peptostreptococcales</taxon>
        <taxon>Acidaminobacteraceae</taxon>
        <taxon>Acidaminobacter</taxon>
    </lineage>
</organism>
<evidence type="ECO:0000313" key="2">
    <source>
        <dbReference type="EMBL" id="SCZ79466.1"/>
    </source>
</evidence>
<evidence type="ECO:0000313" key="3">
    <source>
        <dbReference type="Proteomes" id="UP000199208"/>
    </source>
</evidence>
<evidence type="ECO:0000259" key="1">
    <source>
        <dbReference type="Pfam" id="PF04016"/>
    </source>
</evidence>
<dbReference type="InterPro" id="IPR007161">
    <property type="entry name" value="DUF364"/>
</dbReference>
<gene>
    <name evidence="2" type="ORF">SAMN03080599_01777</name>
</gene>
<accession>A0A1G5RZN0</accession>
<reference evidence="2 3" key="1">
    <citation type="submission" date="2016-10" db="EMBL/GenBank/DDBJ databases">
        <authorList>
            <person name="de Groot N.N."/>
        </authorList>
    </citation>
    <scope>NUCLEOTIDE SEQUENCE [LARGE SCALE GENOMIC DNA]</scope>
    <source>
        <strain evidence="2 3">DSM 2784</strain>
    </source>
</reference>
<dbReference type="AlphaFoldDB" id="A0A1G5RZN0"/>
<dbReference type="Proteomes" id="UP000199208">
    <property type="component" value="Unassembled WGS sequence"/>
</dbReference>
<keyword evidence="3" id="KW-1185">Reference proteome</keyword>
<dbReference type="OrthoDB" id="3596at2"/>